<dbReference type="InterPro" id="IPR056884">
    <property type="entry name" value="NPHP3-like_N"/>
</dbReference>
<gene>
    <name evidence="4" type="primary">orf1'</name>
</gene>
<protein>
    <recommendedName>
        <fullName evidence="3">Nephrocystin 3-like N-terminal domain-containing protein</fullName>
    </recommendedName>
</protein>
<feature type="domain" description="Nephrocystin 3-like N-terminal" evidence="3">
    <location>
        <begin position="507"/>
        <end position="646"/>
    </location>
</feature>
<dbReference type="OMA" id="AIMSMIP"/>
<evidence type="ECO:0000313" key="4">
    <source>
        <dbReference type="EMBL" id="AGO59049.1"/>
    </source>
</evidence>
<name>A0A067XML5_9PEZI</name>
<dbReference type="Pfam" id="PF24883">
    <property type="entry name" value="NPHP3_N"/>
    <property type="match status" value="1"/>
</dbReference>
<accession>A0A067XML5</accession>
<dbReference type="EMBL" id="KC145148">
    <property type="protein sequence ID" value="AGO59049.1"/>
    <property type="molecule type" value="Genomic_DNA"/>
</dbReference>
<evidence type="ECO:0000259" key="3">
    <source>
        <dbReference type="Pfam" id="PF24883"/>
    </source>
</evidence>
<evidence type="ECO:0000256" key="2">
    <source>
        <dbReference type="SAM" id="MobiDB-lite"/>
    </source>
</evidence>
<dbReference type="PANTHER" id="PTHR40619:SF3">
    <property type="entry name" value="FUNGAL STAND N-TERMINAL GOODBYE DOMAIN-CONTAINING PROTEIN"/>
    <property type="match status" value="1"/>
</dbReference>
<feature type="region of interest" description="Disordered" evidence="2">
    <location>
        <begin position="685"/>
        <end position="707"/>
    </location>
</feature>
<evidence type="ECO:0000256" key="1">
    <source>
        <dbReference type="ARBA" id="ARBA00022737"/>
    </source>
</evidence>
<organism evidence="4">
    <name type="scientific">Pestalotiopsis fici</name>
    <dbReference type="NCBI Taxonomy" id="393283"/>
    <lineage>
        <taxon>Eukaryota</taxon>
        <taxon>Fungi</taxon>
        <taxon>Dikarya</taxon>
        <taxon>Ascomycota</taxon>
        <taxon>Pezizomycotina</taxon>
        <taxon>Sordariomycetes</taxon>
        <taxon>Xylariomycetidae</taxon>
        <taxon>Amphisphaeriales</taxon>
        <taxon>Sporocadaceae</taxon>
        <taxon>Pestalotiopsis</taxon>
    </lineage>
</organism>
<sequence>METFDPLLYRRRTLTNSAAEFVEGRGGLEIINQVLASGDIEEFHDNAEFITEIDRFASKGVKFDVARFYTQSESSMEAFRDVTLRRLVATLKERRIEEQLGISLKDPSEFNFEYVLSIVNKLKDARDAPNSNSCKNFIRRCFRKVEDNRGVIGGILEMLPGDIYGSVLSGGFSLILTAIEHHAEQREALQGFLAAIPEKLESIQRFADIHHASARLHVCADAVMTAVFSVLESIVDKITRTLKVRLAESTTKFSRKLSKLSRRSGDQADIASVIDAQASNDAIKDQQKQPILAVDDALSALQMQIDRFQKEVDLCGHERLGEIKNDTTDIKRGQVGLVHMLQQNNRCSHLTVHAYQTVLGTLIQAIASSGRDFTEKTVQMLSVEIRDAFYRVCASDPSFDNKGGGANLLEFKRKQYEQEAEIRRSYGETNERIAAAWLKGLKAFPYDSKLDLTYLFEHLEMLSSDEKNVSNSIIRSQQIGKWLEADESRILNVEPATPAESLINPVSFASALLVTTLRLPARYAILAFFCMHRNNDDHSEENSGSIALIKSLNAQLLAFVAEFRPQVDLSKIQDLEYFRKARKSLKESLKLFGTLIELLPEDDKVFIVIDSLSRLSGSATNEDKVINRLGRIVKKEHGPIVKILVTATLGSSRVRKIADESLFVQDSASGFGALNVDIMRGEIRKSVEPQPITDQNASEESSDTDSD</sequence>
<dbReference type="AlphaFoldDB" id="A0A067XML5"/>
<reference evidence="4" key="1">
    <citation type="submission" date="2012-11" db="EMBL/GenBank/DDBJ databases">
        <title>The biosynthetic gene cluster of pestheic acid in Pestalotiopsis fici.</title>
        <authorList>
            <person name="Xu X."/>
            <person name="Liu L."/>
            <person name="Che Y."/>
            <person name="Liu G."/>
        </authorList>
    </citation>
    <scope>NUCLEOTIDE SEQUENCE</scope>
    <source>
        <strain evidence="4">CGMCC3.15140</strain>
    </source>
</reference>
<dbReference type="PANTHER" id="PTHR40619">
    <property type="entry name" value="FUNGAL STAND N-TERMINAL GOODBYE DOMAIN-CONTAINING PROTEIN"/>
    <property type="match status" value="1"/>
</dbReference>
<keyword evidence="1" id="KW-0677">Repeat</keyword>
<proteinExistence type="predicted"/>